<accession>A0A699KTN0</accession>
<dbReference type="EMBL" id="BKCJ010542906">
    <property type="protein sequence ID" value="GFB05780.1"/>
    <property type="molecule type" value="Genomic_DNA"/>
</dbReference>
<sequence length="305" mass="35823">REKIEAAKKNKQAAQKEKTEKAKKEAAKTKKAEMKKVTAKKKEQAEMQTAAEAKLKDKMQKDAEEKKQSPSKKKEKINLNRLLKKLLNEDKDQAKKYESFENVIKNQMNASESKKKMKDVELAFFPTAVAASQYYYKEVFDSVKVLFLKYLQKHQHPCVEKLSKDKPAKVLKMKWKTGKNKIDNGLYMMMHMKLYQGEPASNWKTDIVQENNRDYDMQMTSMRMRYTTKILMHEMNTKRGLMSGYAKKFSKDNKDEEKVKKMVENAINGKIAEKRKFKYFILMICLCGHVMISLKKIQLRFILLT</sequence>
<evidence type="ECO:0000313" key="3">
    <source>
        <dbReference type="EMBL" id="GFB05780.1"/>
    </source>
</evidence>
<proteinExistence type="predicted"/>
<name>A0A699KTN0_TANCI</name>
<feature type="non-terminal residue" evidence="3">
    <location>
        <position position="1"/>
    </location>
</feature>
<keyword evidence="2" id="KW-0812">Transmembrane</keyword>
<dbReference type="AlphaFoldDB" id="A0A699KTN0"/>
<reference evidence="3" key="1">
    <citation type="journal article" date="2019" name="Sci. Rep.">
        <title>Draft genome of Tanacetum cinerariifolium, the natural source of mosquito coil.</title>
        <authorList>
            <person name="Yamashiro T."/>
            <person name="Shiraishi A."/>
            <person name="Satake H."/>
            <person name="Nakayama K."/>
        </authorList>
    </citation>
    <scope>NUCLEOTIDE SEQUENCE</scope>
</reference>
<evidence type="ECO:0000256" key="2">
    <source>
        <dbReference type="SAM" id="Phobius"/>
    </source>
</evidence>
<gene>
    <name evidence="3" type="ORF">Tci_677751</name>
</gene>
<evidence type="ECO:0000256" key="1">
    <source>
        <dbReference type="SAM" id="MobiDB-lite"/>
    </source>
</evidence>
<keyword evidence="2" id="KW-1133">Transmembrane helix</keyword>
<protein>
    <submittedName>
        <fullName evidence="3">Uncharacterized protein</fullName>
    </submittedName>
</protein>
<feature type="region of interest" description="Disordered" evidence="1">
    <location>
        <begin position="1"/>
        <end position="76"/>
    </location>
</feature>
<feature type="compositionally biased region" description="Basic and acidic residues" evidence="1">
    <location>
        <begin position="53"/>
        <end position="68"/>
    </location>
</feature>
<comment type="caution">
    <text evidence="3">The sequence shown here is derived from an EMBL/GenBank/DDBJ whole genome shotgun (WGS) entry which is preliminary data.</text>
</comment>
<feature type="transmembrane region" description="Helical" evidence="2">
    <location>
        <begin position="277"/>
        <end position="294"/>
    </location>
</feature>
<feature type="compositionally biased region" description="Basic and acidic residues" evidence="1">
    <location>
        <begin position="1"/>
        <end position="45"/>
    </location>
</feature>
<keyword evidence="2" id="KW-0472">Membrane</keyword>
<organism evidence="3">
    <name type="scientific">Tanacetum cinerariifolium</name>
    <name type="common">Dalmatian daisy</name>
    <name type="synonym">Chrysanthemum cinerariifolium</name>
    <dbReference type="NCBI Taxonomy" id="118510"/>
    <lineage>
        <taxon>Eukaryota</taxon>
        <taxon>Viridiplantae</taxon>
        <taxon>Streptophyta</taxon>
        <taxon>Embryophyta</taxon>
        <taxon>Tracheophyta</taxon>
        <taxon>Spermatophyta</taxon>
        <taxon>Magnoliopsida</taxon>
        <taxon>eudicotyledons</taxon>
        <taxon>Gunneridae</taxon>
        <taxon>Pentapetalae</taxon>
        <taxon>asterids</taxon>
        <taxon>campanulids</taxon>
        <taxon>Asterales</taxon>
        <taxon>Asteraceae</taxon>
        <taxon>Asteroideae</taxon>
        <taxon>Anthemideae</taxon>
        <taxon>Anthemidinae</taxon>
        <taxon>Tanacetum</taxon>
    </lineage>
</organism>